<evidence type="ECO:0000256" key="2">
    <source>
        <dbReference type="PROSITE-ProRule" id="PRU00047"/>
    </source>
</evidence>
<feature type="domain" description="CCHC-type" evidence="4">
    <location>
        <begin position="387"/>
        <end position="402"/>
    </location>
</feature>
<dbReference type="AlphaFoldDB" id="A0A4S4L6U3"/>
<evidence type="ECO:0000256" key="1">
    <source>
        <dbReference type="ARBA" id="ARBA00022664"/>
    </source>
</evidence>
<name>A0A4S4L6U3_9AGAM</name>
<feature type="region of interest" description="Disordered" evidence="3">
    <location>
        <begin position="349"/>
        <end position="378"/>
    </location>
</feature>
<dbReference type="SMART" id="SM00343">
    <property type="entry name" value="ZnF_C2HC"/>
    <property type="match status" value="1"/>
</dbReference>
<keyword evidence="1" id="KW-0507">mRNA processing</keyword>
<keyword evidence="2" id="KW-0479">Metal-binding</keyword>
<organism evidence="5 6">
    <name type="scientific">Phellinidium pouzarii</name>
    <dbReference type="NCBI Taxonomy" id="167371"/>
    <lineage>
        <taxon>Eukaryota</taxon>
        <taxon>Fungi</taxon>
        <taxon>Dikarya</taxon>
        <taxon>Basidiomycota</taxon>
        <taxon>Agaricomycotina</taxon>
        <taxon>Agaricomycetes</taxon>
        <taxon>Hymenochaetales</taxon>
        <taxon>Hymenochaetaceae</taxon>
        <taxon>Phellinidium</taxon>
    </lineage>
</organism>
<evidence type="ECO:0000259" key="4">
    <source>
        <dbReference type="PROSITE" id="PS50158"/>
    </source>
</evidence>
<dbReference type="SUPFAM" id="SSF57756">
    <property type="entry name" value="Retrovirus zinc finger-like domains"/>
    <property type="match status" value="1"/>
</dbReference>
<gene>
    <name evidence="5" type="ORF">EW145_g3591</name>
</gene>
<evidence type="ECO:0000256" key="3">
    <source>
        <dbReference type="SAM" id="MobiDB-lite"/>
    </source>
</evidence>
<dbReference type="Pfam" id="PF00098">
    <property type="entry name" value="zf-CCHC"/>
    <property type="match status" value="1"/>
</dbReference>
<dbReference type="PROSITE" id="PS50158">
    <property type="entry name" value="ZF_CCHC"/>
    <property type="match status" value="1"/>
</dbReference>
<proteinExistence type="predicted"/>
<feature type="region of interest" description="Disordered" evidence="3">
    <location>
        <begin position="1"/>
        <end position="75"/>
    </location>
</feature>
<evidence type="ECO:0000313" key="6">
    <source>
        <dbReference type="Proteomes" id="UP000308199"/>
    </source>
</evidence>
<dbReference type="InterPro" id="IPR001878">
    <property type="entry name" value="Znf_CCHC"/>
</dbReference>
<keyword evidence="2" id="KW-0863">Zinc-finger</keyword>
<dbReference type="EMBL" id="SGPK01000158">
    <property type="protein sequence ID" value="THH07129.1"/>
    <property type="molecule type" value="Genomic_DNA"/>
</dbReference>
<keyword evidence="6" id="KW-1185">Reference proteome</keyword>
<feature type="compositionally biased region" description="Basic residues" evidence="3">
    <location>
        <begin position="357"/>
        <end position="367"/>
    </location>
</feature>
<dbReference type="InterPro" id="IPR036875">
    <property type="entry name" value="Znf_CCHC_sf"/>
</dbReference>
<accession>A0A4S4L6U3</accession>
<evidence type="ECO:0000313" key="5">
    <source>
        <dbReference type="EMBL" id="THH07129.1"/>
    </source>
</evidence>
<reference evidence="5 6" key="1">
    <citation type="submission" date="2019-02" db="EMBL/GenBank/DDBJ databases">
        <title>Genome sequencing of the rare red list fungi Phellinidium pouzarii.</title>
        <authorList>
            <person name="Buettner E."/>
            <person name="Kellner H."/>
        </authorList>
    </citation>
    <scope>NUCLEOTIDE SEQUENCE [LARGE SCALE GENOMIC DNA]</scope>
    <source>
        <strain evidence="5 6">DSM 108285</strain>
    </source>
</reference>
<feature type="compositionally biased region" description="Gly residues" evidence="3">
    <location>
        <begin position="368"/>
        <end position="378"/>
    </location>
</feature>
<keyword evidence="2" id="KW-0862">Zinc</keyword>
<dbReference type="GO" id="GO:0008270">
    <property type="term" value="F:zinc ion binding"/>
    <property type="evidence" value="ECO:0007669"/>
    <property type="project" value="UniProtKB-KW"/>
</dbReference>
<comment type="caution">
    <text evidence="5">The sequence shown here is derived from an EMBL/GenBank/DDBJ whole genome shotgun (WGS) entry which is preliminary data.</text>
</comment>
<dbReference type="GO" id="GO:0006397">
    <property type="term" value="P:mRNA processing"/>
    <property type="evidence" value="ECO:0007669"/>
    <property type="project" value="UniProtKB-KW"/>
</dbReference>
<feature type="compositionally biased region" description="Low complexity" evidence="3">
    <location>
        <begin position="37"/>
        <end position="72"/>
    </location>
</feature>
<protein>
    <recommendedName>
        <fullName evidence="4">CCHC-type domain-containing protein</fullName>
    </recommendedName>
</protein>
<dbReference type="Proteomes" id="UP000308199">
    <property type="component" value="Unassembled WGS sequence"/>
</dbReference>
<sequence length="508" mass="56073">MPPRHPLPTSSDSADRPSAHTRSRSSTQGAPLPTEPPVNTGTTQPTTTPHTTPRITTPTQTLLETPPETSTPAGDITITYEELRRNLQDIINAPSDESTHSHEENLPHNTETYFEVAPTRTHDHPDTMSIKPQEVTKIFDGVEALEGIKNWKMWIFRITNAIETCGMEKLLLDAPSAEERPLSRAIFSSIIKTIPDKILANYIDIREIHLLIAALKKRFDVQTTVTDSVNEGALFSVRGHVSQFDKTLDELERRYAELCTHGKRPADSTYISAITNAIPPQYKYVLGQLEIHARAINNYRQSLDPDAHLYVTTPDMLINECRQAFANWQTTNKRQNPIAAAHPYRNEATHPYFRGRGGFRGRGRGGTRGRGFSRGGGNQPGSMRYVKCFNCNKFGHTSPDCKAPLTDATKRALDKKKAQEQAKPVVNNPGNTLAIAAPPAAATATANIATTSSATIEELPPTPISGSPLTSTTHFANENSLFDFLGEHGADYDINTMEMDHFDANIGF</sequence>
<dbReference type="OrthoDB" id="3111310at2759"/>
<dbReference type="GO" id="GO:0003676">
    <property type="term" value="F:nucleic acid binding"/>
    <property type="evidence" value="ECO:0007669"/>
    <property type="project" value="InterPro"/>
</dbReference>